<feature type="region of interest" description="Disordered" evidence="1">
    <location>
        <begin position="1"/>
        <end position="22"/>
    </location>
</feature>
<name>A7VYQ4_9FIRM</name>
<organism evidence="2 3">
    <name type="scientific">[Clostridium] leptum DSM 753</name>
    <dbReference type="NCBI Taxonomy" id="428125"/>
    <lineage>
        <taxon>Bacteria</taxon>
        <taxon>Bacillati</taxon>
        <taxon>Bacillota</taxon>
        <taxon>Clostridia</taxon>
        <taxon>Eubacteriales</taxon>
        <taxon>Oscillospiraceae</taxon>
        <taxon>Oscillospiraceae incertae sedis</taxon>
    </lineage>
</organism>
<evidence type="ECO:0000313" key="3">
    <source>
        <dbReference type="Proteomes" id="UP000003490"/>
    </source>
</evidence>
<dbReference type="EMBL" id="ABCB02000021">
    <property type="protein sequence ID" value="EDO59682.1"/>
    <property type="molecule type" value="Genomic_DNA"/>
</dbReference>
<evidence type="ECO:0000313" key="2">
    <source>
        <dbReference type="EMBL" id="EDO59682.1"/>
    </source>
</evidence>
<feature type="compositionally biased region" description="Basic and acidic residues" evidence="1">
    <location>
        <begin position="1"/>
        <end position="14"/>
    </location>
</feature>
<proteinExistence type="predicted"/>
<reference evidence="2 3" key="1">
    <citation type="submission" date="2007-08" db="EMBL/GenBank/DDBJ databases">
        <title>Draft genome sequence of Clostridium leptum (DSM 753).</title>
        <authorList>
            <person name="Sudarsanam P."/>
            <person name="Ley R."/>
            <person name="Guruge J."/>
            <person name="Turnbaugh P.J."/>
            <person name="Mahowald M."/>
            <person name="Liep D."/>
            <person name="Gordon J."/>
        </authorList>
    </citation>
    <scope>NUCLEOTIDE SEQUENCE [LARGE SCALE GENOMIC DNA]</scope>
    <source>
        <strain evidence="2 3">DSM 753</strain>
    </source>
</reference>
<dbReference type="AlphaFoldDB" id="A7VYQ4"/>
<feature type="region of interest" description="Disordered" evidence="1">
    <location>
        <begin position="52"/>
        <end position="71"/>
    </location>
</feature>
<sequence>MLPQEKRQKGNESPRRHKTNTAEFGADAVKAGGLVGAVGFPLFGKAPEGLRPAKKKNAKGQYQNACDNGPDSLRLHRAFPLK</sequence>
<accession>A7VYQ4</accession>
<dbReference type="HOGENOM" id="CLU_2552275_0_0_9"/>
<dbReference type="Proteomes" id="UP000003490">
    <property type="component" value="Unassembled WGS sequence"/>
</dbReference>
<gene>
    <name evidence="2" type="ORF">CLOLEP_03732</name>
</gene>
<protein>
    <submittedName>
        <fullName evidence="2">Uncharacterized protein</fullName>
    </submittedName>
</protein>
<reference evidence="2 3" key="2">
    <citation type="submission" date="2007-08" db="EMBL/GenBank/DDBJ databases">
        <authorList>
            <person name="Fulton L."/>
            <person name="Clifton S."/>
            <person name="Fulton B."/>
            <person name="Xu J."/>
            <person name="Minx P."/>
            <person name="Pepin K.H."/>
            <person name="Johnson M."/>
            <person name="Thiruvilangam P."/>
            <person name="Bhonagiri V."/>
            <person name="Nash W.E."/>
            <person name="Wang C."/>
            <person name="Mardis E.R."/>
            <person name="Wilson R.K."/>
        </authorList>
    </citation>
    <scope>NUCLEOTIDE SEQUENCE [LARGE SCALE GENOMIC DNA]</scope>
    <source>
        <strain evidence="2 3">DSM 753</strain>
    </source>
</reference>
<evidence type="ECO:0000256" key="1">
    <source>
        <dbReference type="SAM" id="MobiDB-lite"/>
    </source>
</evidence>
<comment type="caution">
    <text evidence="2">The sequence shown here is derived from an EMBL/GenBank/DDBJ whole genome shotgun (WGS) entry which is preliminary data.</text>
</comment>